<reference evidence="1 2" key="1">
    <citation type="submission" date="2018-08" db="EMBL/GenBank/DDBJ databases">
        <title>Sequence analysis of the African armyworm, Spodoptera exempta nucleopolyhedrovirus.</title>
        <authorList>
            <person name="Escasa S.R."/>
            <person name="Mowery J.D."/>
            <person name="Bauchan G.R."/>
            <person name="Harrison R.L."/>
            <person name="Cory J.S."/>
        </authorList>
    </citation>
    <scope>NUCLEOTIDE SEQUENCE [LARGE SCALE GENOMIC DNA]</scope>
    <source>
        <strain evidence="1 2">244.1</strain>
    </source>
</reference>
<sequence length="137" mass="16453">MLNCCEKIKTVYGYRCIDDNMVIFNVPTRFGRNQFIVVQEHHQDDDVLESCINYVLYEKQKFCFRQFAAIHNKSTDLYDNLRIVPYVNDTVVGHRLDFLYFVTNFLHCFAVINNDFKYSDNRSYKSIKTMKIYKKIM</sequence>
<accession>A0A410S7T3</accession>
<proteinExistence type="predicted"/>
<dbReference type="Proteomes" id="UP000503509">
    <property type="component" value="Genome"/>
</dbReference>
<evidence type="ECO:0000313" key="2">
    <source>
        <dbReference type="Proteomes" id="UP000503509"/>
    </source>
</evidence>
<keyword evidence="2" id="KW-1185">Reference proteome</keyword>
<dbReference type="GeneID" id="65101740"/>
<dbReference type="KEGG" id="vg:65101740"/>
<organism evidence="1 2">
    <name type="scientific">Spodoptera exempta nucleopolyhedrovirus</name>
    <dbReference type="NCBI Taxonomy" id="1242863"/>
    <lineage>
        <taxon>Viruses</taxon>
        <taxon>Viruses incertae sedis</taxon>
        <taxon>Naldaviricetes</taxon>
        <taxon>Lefavirales</taxon>
        <taxon>Baculoviridae</taxon>
        <taxon>Alphabaculovirus</taxon>
        <taxon>Alphabaculovirus spexemptae</taxon>
    </lineage>
</organism>
<evidence type="ECO:0000313" key="1">
    <source>
        <dbReference type="EMBL" id="QAT90353.1"/>
    </source>
</evidence>
<name>A0A410S7T3_9ABAC</name>
<dbReference type="EMBL" id="MH717816">
    <property type="protein sequence ID" value="QAT90353.1"/>
    <property type="molecule type" value="Genomic_DNA"/>
</dbReference>
<protein>
    <submittedName>
        <fullName evidence="1">Uncharacterized protein</fullName>
    </submittedName>
</protein>
<dbReference type="RefSeq" id="YP_010086485.1">
    <property type="nucleotide sequence ID" value="NC_055455.1"/>
</dbReference>